<dbReference type="GO" id="GO:0036503">
    <property type="term" value="P:ERAD pathway"/>
    <property type="evidence" value="ECO:0007669"/>
    <property type="project" value="Ensembl"/>
</dbReference>
<evidence type="ECO:0000256" key="18">
    <source>
        <dbReference type="ARBA" id="ARBA00023242"/>
    </source>
</evidence>
<keyword evidence="18" id="KW-0539">Nucleus</keyword>
<evidence type="ECO:0000256" key="9">
    <source>
        <dbReference type="ARBA" id="ARBA00022588"/>
    </source>
</evidence>
<keyword evidence="12" id="KW-0479">Metal-binding</keyword>
<dbReference type="Pfam" id="PF13445">
    <property type="entry name" value="zf-RING_UBOX"/>
    <property type="match status" value="1"/>
</dbReference>
<dbReference type="InterPro" id="IPR003877">
    <property type="entry name" value="SPRY_dom"/>
</dbReference>
<sequence>MAQLMKSSSIPSLCGLEEELTCSICLCIFESPVTTPCGHNFCLPCLDLTWGELQKNFSCPHCRCCFESRPELKKNTVLCRVVEQFQLTQDGPSSKEKQKEKRWDASSSPPAVACDSCLEKAAAKTCLTCMASFCQEHLRPHLESPAFKSHDLAEPIKDLQQRKCQTHSKLLEFYCKEHGNPICCFCLVTHKSCSTAPLKEAKHEKELQLKKRLTELYALNEKALQSSEKVRMEQKHASDTATRKLDLLKSEFLEIIALIQEEERESVKKLKAEEKRVQDKYEFVYKVLGKKRSEIQGMKDQIEMVLTVNDDITFFKKAAKLRQSSLKDVFVPKIDLDNNVIQSLYQKAFNLKENVKQSLTLPPENKTEAGAQWKTRIQMQPLQPGRKGSGSSDPKEPSPTATTSNLSATPSQDTTAQDAARDTKQRRRPAKRSQSPSQRGRSSSRPQAGTQPTALESFLSKSREELLEFATKFTLDYNTAHKKVILSEKNTKMSVSETVQNYNHHPQRFSYCSQVLGFQCFKRGIHYWEVELEHNNFCGVGICYGSMPRQGAESRLGRNSSSWCIEWFNAKISAWHNDVEKCLPNTNVKKIGVLLNYEGGFVIFFGVSEKMILLYKFKAQFTEALYPAFWVFSSGTTISLCQLK</sequence>
<evidence type="ECO:0000256" key="21">
    <source>
        <dbReference type="SAM" id="Coils"/>
    </source>
</evidence>
<dbReference type="SUPFAM" id="SSF49899">
    <property type="entry name" value="Concanavalin A-like lectins/glucanases"/>
    <property type="match status" value="1"/>
</dbReference>
<dbReference type="GO" id="GO:0003713">
    <property type="term" value="F:transcription coactivator activity"/>
    <property type="evidence" value="ECO:0007669"/>
    <property type="project" value="Ensembl"/>
</dbReference>
<dbReference type="InterPro" id="IPR006574">
    <property type="entry name" value="PRY"/>
</dbReference>
<dbReference type="CDD" id="cd19842">
    <property type="entry name" value="Bbox1_TRIM25-like_C-IV"/>
    <property type="match status" value="1"/>
</dbReference>
<dbReference type="GO" id="GO:0061630">
    <property type="term" value="F:ubiquitin protein ligase activity"/>
    <property type="evidence" value="ECO:0007669"/>
    <property type="project" value="UniProtKB-EC"/>
</dbReference>
<feature type="domain" description="B30.2/SPRY" evidence="25">
    <location>
        <begin position="453"/>
        <end position="644"/>
    </location>
</feature>
<dbReference type="Gene3D" id="3.30.160.60">
    <property type="entry name" value="Classic Zinc Finger"/>
    <property type="match status" value="1"/>
</dbReference>
<keyword evidence="13 20" id="KW-0863">Zinc-finger</keyword>
<dbReference type="PROSITE" id="PS50089">
    <property type="entry name" value="ZF_RING_2"/>
    <property type="match status" value="1"/>
</dbReference>
<dbReference type="PROSITE" id="PS50119">
    <property type="entry name" value="ZF_BBOX"/>
    <property type="match status" value="1"/>
</dbReference>
<dbReference type="GO" id="GO:0043123">
    <property type="term" value="P:positive regulation of canonical NF-kappaB signal transduction"/>
    <property type="evidence" value="ECO:0007669"/>
    <property type="project" value="Ensembl"/>
</dbReference>
<evidence type="ECO:0000313" key="27">
    <source>
        <dbReference type="Proteomes" id="UP000694421"/>
    </source>
</evidence>
<dbReference type="PANTHER" id="PTHR25465">
    <property type="entry name" value="B-BOX DOMAIN CONTAINING"/>
    <property type="match status" value="1"/>
</dbReference>
<keyword evidence="10" id="KW-0808">Transferase</keyword>
<name>A0A8D0E857_SALMN</name>
<feature type="compositionally biased region" description="Low complexity" evidence="22">
    <location>
        <begin position="432"/>
        <end position="447"/>
    </location>
</feature>
<keyword evidence="15" id="KW-0862">Zinc</keyword>
<dbReference type="Gene3D" id="2.60.120.920">
    <property type="match status" value="1"/>
</dbReference>
<dbReference type="InterPro" id="IPR013320">
    <property type="entry name" value="ConA-like_dom_sf"/>
</dbReference>
<dbReference type="GO" id="GO:0006513">
    <property type="term" value="P:protein monoubiquitination"/>
    <property type="evidence" value="ECO:0007669"/>
    <property type="project" value="Ensembl"/>
</dbReference>
<comment type="similarity">
    <text evidence="5">Belongs to the ohanin/vespryn family.</text>
</comment>
<dbReference type="AlphaFoldDB" id="A0A8D0E857"/>
<dbReference type="GO" id="GO:0039552">
    <property type="term" value="F:RIG-I binding"/>
    <property type="evidence" value="ECO:0007669"/>
    <property type="project" value="Ensembl"/>
</dbReference>
<dbReference type="OMA" id="VCYGSMP"/>
<evidence type="ECO:0000256" key="11">
    <source>
        <dbReference type="ARBA" id="ARBA00022699"/>
    </source>
</evidence>
<dbReference type="Pfam" id="PF00622">
    <property type="entry name" value="SPRY"/>
    <property type="match status" value="1"/>
</dbReference>
<dbReference type="SMART" id="SM00449">
    <property type="entry name" value="SPRY"/>
    <property type="match status" value="1"/>
</dbReference>
<reference evidence="26" key="2">
    <citation type="submission" date="2025-09" db="UniProtKB">
        <authorList>
            <consortium name="Ensembl"/>
        </authorList>
    </citation>
    <scope>IDENTIFICATION</scope>
</reference>
<evidence type="ECO:0000256" key="19">
    <source>
        <dbReference type="ARBA" id="ARBA00034460"/>
    </source>
</evidence>
<dbReference type="GeneTree" id="ENSGT00940000160741"/>
<dbReference type="GO" id="GO:0043161">
    <property type="term" value="P:proteasome-mediated ubiquitin-dependent protein catabolic process"/>
    <property type="evidence" value="ECO:0007669"/>
    <property type="project" value="Ensembl"/>
</dbReference>
<dbReference type="CDD" id="cd19776">
    <property type="entry name" value="Bbox2_TRIM25_C-IV"/>
    <property type="match status" value="1"/>
</dbReference>
<keyword evidence="11" id="KW-0528">Neurotoxin</keyword>
<dbReference type="InterPro" id="IPR013083">
    <property type="entry name" value="Znf_RING/FYVE/PHD"/>
</dbReference>
<dbReference type="InterPro" id="IPR000315">
    <property type="entry name" value="Znf_B-box"/>
</dbReference>
<dbReference type="SMART" id="SM00184">
    <property type="entry name" value="RING"/>
    <property type="match status" value="1"/>
</dbReference>
<keyword evidence="14" id="KW-0833">Ubl conjugation pathway</keyword>
<dbReference type="GO" id="GO:0009299">
    <property type="term" value="P:mRNA transcription"/>
    <property type="evidence" value="ECO:0007669"/>
    <property type="project" value="Ensembl"/>
</dbReference>
<dbReference type="Pfam" id="PF25600">
    <property type="entry name" value="TRIM_CC"/>
    <property type="match status" value="1"/>
</dbReference>
<dbReference type="GO" id="GO:0010494">
    <property type="term" value="C:cytoplasmic stress granule"/>
    <property type="evidence" value="ECO:0007669"/>
    <property type="project" value="Ensembl"/>
</dbReference>
<keyword evidence="8" id="KW-0597">Phosphoprotein</keyword>
<comment type="catalytic activity">
    <reaction evidence="1">
        <text>S-ubiquitinyl-[E2 ubiquitin-conjugating enzyme]-L-cysteine + [acceptor protein]-L-lysine = [E2 ubiquitin-conjugating enzyme]-L-cysteine + N(6)-ubiquitinyl-[acceptor protein]-L-lysine.</text>
        <dbReference type="EC" id="2.3.2.27"/>
    </reaction>
</comment>
<dbReference type="SUPFAM" id="SSF57850">
    <property type="entry name" value="RING/U-box"/>
    <property type="match status" value="1"/>
</dbReference>
<comment type="subcellular location">
    <subcellularLocation>
        <location evidence="3">Cytoplasm</location>
    </subcellularLocation>
    <subcellularLocation>
        <location evidence="2">Nucleus</location>
    </subcellularLocation>
</comment>
<evidence type="ECO:0000256" key="3">
    <source>
        <dbReference type="ARBA" id="ARBA00004496"/>
    </source>
</evidence>
<feature type="region of interest" description="Disordered" evidence="22">
    <location>
        <begin position="360"/>
        <end position="453"/>
    </location>
</feature>
<dbReference type="GO" id="GO:0005829">
    <property type="term" value="C:cytosol"/>
    <property type="evidence" value="ECO:0007669"/>
    <property type="project" value="Ensembl"/>
</dbReference>
<dbReference type="FunFam" id="2.60.120.920:FF:000045">
    <property type="entry name" value="E3 ubiquitin/ISG15 ligase TRIM25"/>
    <property type="match status" value="1"/>
</dbReference>
<dbReference type="SMART" id="SM00589">
    <property type="entry name" value="PRY"/>
    <property type="match status" value="1"/>
</dbReference>
<reference evidence="26" key="1">
    <citation type="submission" date="2025-08" db="UniProtKB">
        <authorList>
            <consortium name="Ensembl"/>
        </authorList>
    </citation>
    <scope>IDENTIFICATION</scope>
</reference>
<protein>
    <recommendedName>
        <fullName evidence="6">RING-type E3 ubiquitin transferase</fullName>
        <ecNumber evidence="6">2.3.2.27</ecNumber>
    </recommendedName>
</protein>
<evidence type="ECO:0000256" key="13">
    <source>
        <dbReference type="ARBA" id="ARBA00022771"/>
    </source>
</evidence>
<keyword evidence="11" id="KW-0800">Toxin</keyword>
<dbReference type="GO" id="GO:0140374">
    <property type="term" value="P:antiviral innate immune response"/>
    <property type="evidence" value="ECO:0007669"/>
    <property type="project" value="Ensembl"/>
</dbReference>
<dbReference type="InterPro" id="IPR001870">
    <property type="entry name" value="B30.2/SPRY"/>
</dbReference>
<dbReference type="Ensembl" id="ENSSMRT00000032839.1">
    <property type="protein sequence ID" value="ENSSMRP00000028145.1"/>
    <property type="gene ID" value="ENSSMRG00000021654.1"/>
</dbReference>
<evidence type="ECO:0000256" key="5">
    <source>
        <dbReference type="ARBA" id="ARBA00009651"/>
    </source>
</evidence>
<dbReference type="GO" id="GO:0016604">
    <property type="term" value="C:nuclear body"/>
    <property type="evidence" value="ECO:0007669"/>
    <property type="project" value="Ensembl"/>
</dbReference>
<evidence type="ECO:0000256" key="7">
    <source>
        <dbReference type="ARBA" id="ARBA00022490"/>
    </source>
</evidence>
<feature type="domain" description="B box-type" evidence="24">
    <location>
        <begin position="159"/>
        <end position="198"/>
    </location>
</feature>
<dbReference type="Proteomes" id="UP000694421">
    <property type="component" value="Unplaced"/>
</dbReference>
<dbReference type="GO" id="GO:1990830">
    <property type="term" value="P:cellular response to leukemia inhibitory factor"/>
    <property type="evidence" value="ECO:0007669"/>
    <property type="project" value="Ensembl"/>
</dbReference>
<dbReference type="GO" id="GO:0046597">
    <property type="term" value="P:host-mediated suppression of symbiont invasion"/>
    <property type="evidence" value="ECO:0007669"/>
    <property type="project" value="Ensembl"/>
</dbReference>
<dbReference type="GO" id="GO:0019076">
    <property type="term" value="P:viral release from host cell"/>
    <property type="evidence" value="ECO:0007669"/>
    <property type="project" value="Ensembl"/>
</dbReference>
<dbReference type="GO" id="GO:0043627">
    <property type="term" value="P:response to estrogen"/>
    <property type="evidence" value="ECO:0007669"/>
    <property type="project" value="Ensembl"/>
</dbReference>
<feature type="coiled-coil region" evidence="21">
    <location>
        <begin position="245"/>
        <end position="280"/>
    </location>
</feature>
<evidence type="ECO:0000256" key="6">
    <source>
        <dbReference type="ARBA" id="ARBA00012483"/>
    </source>
</evidence>
<evidence type="ECO:0000256" key="8">
    <source>
        <dbReference type="ARBA" id="ARBA00022553"/>
    </source>
</evidence>
<dbReference type="GO" id="GO:0032880">
    <property type="term" value="P:regulation of protein localization"/>
    <property type="evidence" value="ECO:0007669"/>
    <property type="project" value="Ensembl"/>
</dbReference>
<evidence type="ECO:0000256" key="1">
    <source>
        <dbReference type="ARBA" id="ARBA00000900"/>
    </source>
</evidence>
<dbReference type="InterPro" id="IPR027370">
    <property type="entry name" value="Znf-RING_euk"/>
</dbReference>
<evidence type="ECO:0000256" key="2">
    <source>
        <dbReference type="ARBA" id="ARBA00004123"/>
    </source>
</evidence>
<dbReference type="GO" id="GO:0046596">
    <property type="term" value="P:regulation of viral entry into host cell"/>
    <property type="evidence" value="ECO:0007669"/>
    <property type="project" value="Ensembl"/>
</dbReference>
<keyword evidence="17 21" id="KW-0175">Coiled coil</keyword>
<keyword evidence="7" id="KW-0963">Cytoplasm</keyword>
<dbReference type="GO" id="GO:0002753">
    <property type="term" value="P:cytoplasmic pattern recognition receptor signaling pathway"/>
    <property type="evidence" value="ECO:0007669"/>
    <property type="project" value="Ensembl"/>
</dbReference>
<dbReference type="InterPro" id="IPR017907">
    <property type="entry name" value="Znf_RING_CS"/>
</dbReference>
<dbReference type="Gene3D" id="4.10.830.40">
    <property type="match status" value="1"/>
</dbReference>
<dbReference type="InterPro" id="IPR001841">
    <property type="entry name" value="Znf_RING"/>
</dbReference>
<proteinExistence type="inferred from homology"/>
<comment type="pathway">
    <text evidence="4">Protein modification; protein ubiquitination.</text>
</comment>
<evidence type="ECO:0000256" key="4">
    <source>
        <dbReference type="ARBA" id="ARBA00004906"/>
    </source>
</evidence>
<evidence type="ECO:0000259" key="24">
    <source>
        <dbReference type="PROSITE" id="PS50119"/>
    </source>
</evidence>
<keyword evidence="16" id="KW-0391">Immunity</keyword>
<dbReference type="GO" id="GO:0034599">
    <property type="term" value="P:cellular response to oxidative stress"/>
    <property type="evidence" value="ECO:0007669"/>
    <property type="project" value="Ensembl"/>
</dbReference>
<keyword evidence="9" id="KW-0399">Innate immunity</keyword>
<evidence type="ECO:0000256" key="15">
    <source>
        <dbReference type="ARBA" id="ARBA00022833"/>
    </source>
</evidence>
<evidence type="ECO:0000313" key="26">
    <source>
        <dbReference type="Ensembl" id="ENSSMRP00000028145.1"/>
    </source>
</evidence>
<evidence type="ECO:0000256" key="12">
    <source>
        <dbReference type="ARBA" id="ARBA00022723"/>
    </source>
</evidence>
<dbReference type="PROSITE" id="PS50188">
    <property type="entry name" value="B302_SPRY"/>
    <property type="match status" value="1"/>
</dbReference>
<dbReference type="SMART" id="SM00336">
    <property type="entry name" value="BBOX"/>
    <property type="match status" value="2"/>
</dbReference>
<evidence type="ECO:0000256" key="14">
    <source>
        <dbReference type="ARBA" id="ARBA00022786"/>
    </source>
</evidence>
<feature type="region of interest" description="Disordered" evidence="22">
    <location>
        <begin position="90"/>
        <end position="111"/>
    </location>
</feature>
<accession>A0A8D0E857</accession>
<dbReference type="CDD" id="cd16597">
    <property type="entry name" value="RING-HC_TRIM25_C-IV"/>
    <property type="match status" value="1"/>
</dbReference>
<evidence type="ECO:0000256" key="22">
    <source>
        <dbReference type="SAM" id="MobiDB-lite"/>
    </source>
</evidence>
<dbReference type="PANTHER" id="PTHR25465:SF77">
    <property type="entry name" value="E3 UBIQUITIN_ISG15 LIGASE TRIM25"/>
    <property type="match status" value="1"/>
</dbReference>
<dbReference type="InterPro" id="IPR058030">
    <property type="entry name" value="TRIM8/14/16/25/29/45/65_CC"/>
</dbReference>
<dbReference type="Pfam" id="PF13765">
    <property type="entry name" value="PRY"/>
    <property type="match status" value="1"/>
</dbReference>
<organism evidence="26 27">
    <name type="scientific">Salvator merianae</name>
    <name type="common">Argentine black and white tegu</name>
    <name type="synonym">Tupinambis merianae</name>
    <dbReference type="NCBI Taxonomy" id="96440"/>
    <lineage>
        <taxon>Eukaryota</taxon>
        <taxon>Metazoa</taxon>
        <taxon>Chordata</taxon>
        <taxon>Craniata</taxon>
        <taxon>Vertebrata</taxon>
        <taxon>Euteleostomi</taxon>
        <taxon>Lepidosauria</taxon>
        <taxon>Squamata</taxon>
        <taxon>Bifurcata</taxon>
        <taxon>Unidentata</taxon>
        <taxon>Episquamata</taxon>
        <taxon>Laterata</taxon>
        <taxon>Teiioidea</taxon>
        <taxon>Teiidae</taxon>
        <taxon>Salvator</taxon>
    </lineage>
</organism>
<evidence type="ECO:0000256" key="10">
    <source>
        <dbReference type="ARBA" id="ARBA00022679"/>
    </source>
</evidence>
<feature type="compositionally biased region" description="Basic and acidic residues" evidence="22">
    <location>
        <begin position="93"/>
        <end position="104"/>
    </location>
</feature>
<dbReference type="SUPFAM" id="SSF57845">
    <property type="entry name" value="B-box zinc-binding domain"/>
    <property type="match status" value="1"/>
</dbReference>
<feature type="compositionally biased region" description="Polar residues" evidence="22">
    <location>
        <begin position="399"/>
        <end position="417"/>
    </location>
</feature>
<dbReference type="PROSITE" id="PS00518">
    <property type="entry name" value="ZF_RING_1"/>
    <property type="match status" value="1"/>
</dbReference>
<dbReference type="GO" id="GO:0070936">
    <property type="term" value="P:protein K48-linked ubiquitination"/>
    <property type="evidence" value="ECO:0007669"/>
    <property type="project" value="Ensembl"/>
</dbReference>
<dbReference type="InterPro" id="IPR003879">
    <property type="entry name" value="Butyrophylin_SPRY"/>
</dbReference>
<dbReference type="Gene3D" id="3.30.40.10">
    <property type="entry name" value="Zinc/RING finger domain, C3HC4 (zinc finger)"/>
    <property type="match status" value="1"/>
</dbReference>
<evidence type="ECO:0000256" key="16">
    <source>
        <dbReference type="ARBA" id="ARBA00022859"/>
    </source>
</evidence>
<comment type="function">
    <text evidence="19">Neurotoxin that produces dose-dependent hypolocomotion and hyperalgesia in mice. May directly act on the central nervous system, as it is 6500-fold more potent when administered intracerebroventricularly than intraperitoneal.</text>
</comment>
<dbReference type="GO" id="GO:0044790">
    <property type="term" value="P:suppression of viral release by host"/>
    <property type="evidence" value="ECO:0007669"/>
    <property type="project" value="Ensembl"/>
</dbReference>
<evidence type="ECO:0000259" key="23">
    <source>
        <dbReference type="PROSITE" id="PS50089"/>
    </source>
</evidence>
<feature type="domain" description="RING-type" evidence="23">
    <location>
        <begin position="22"/>
        <end position="63"/>
    </location>
</feature>
<evidence type="ECO:0000256" key="17">
    <source>
        <dbReference type="ARBA" id="ARBA00023054"/>
    </source>
</evidence>
<evidence type="ECO:0000259" key="25">
    <source>
        <dbReference type="PROSITE" id="PS50188"/>
    </source>
</evidence>
<dbReference type="PRINTS" id="PR01407">
    <property type="entry name" value="BUTYPHLNCDUF"/>
</dbReference>
<keyword evidence="27" id="KW-1185">Reference proteome</keyword>
<dbReference type="EC" id="2.3.2.27" evidence="6"/>
<dbReference type="InterPro" id="IPR043136">
    <property type="entry name" value="B30.2/SPRY_sf"/>
</dbReference>
<dbReference type="InterPro" id="IPR051051">
    <property type="entry name" value="E3_ubiq-ligase_TRIM/RNF"/>
</dbReference>
<evidence type="ECO:0000256" key="20">
    <source>
        <dbReference type="PROSITE-ProRule" id="PRU00024"/>
    </source>
</evidence>
<dbReference type="GO" id="GO:0008270">
    <property type="term" value="F:zinc ion binding"/>
    <property type="evidence" value="ECO:0007669"/>
    <property type="project" value="UniProtKB-KW"/>
</dbReference>